<evidence type="ECO:0000313" key="3">
    <source>
        <dbReference type="Proteomes" id="UP000054935"/>
    </source>
</evidence>
<proteinExistence type="inferred from homology"/>
<organism evidence="2 3">
    <name type="scientific">Tropicibacter naphthalenivorans</name>
    <dbReference type="NCBI Taxonomy" id="441103"/>
    <lineage>
        <taxon>Bacteria</taxon>
        <taxon>Pseudomonadati</taxon>
        <taxon>Pseudomonadota</taxon>
        <taxon>Alphaproteobacteria</taxon>
        <taxon>Rhodobacterales</taxon>
        <taxon>Roseobacteraceae</taxon>
        <taxon>Tropicibacter</taxon>
    </lineage>
</organism>
<dbReference type="GO" id="GO:0047661">
    <property type="term" value="F:amino-acid racemase activity"/>
    <property type="evidence" value="ECO:0007669"/>
    <property type="project" value="InterPro"/>
</dbReference>
<name>A0A0P1GGH6_9RHOB</name>
<dbReference type="PANTHER" id="PTHR28047:SF5">
    <property type="entry name" value="PROTEIN DCG1"/>
    <property type="match status" value="1"/>
</dbReference>
<reference evidence="2 3" key="1">
    <citation type="submission" date="2015-09" db="EMBL/GenBank/DDBJ databases">
        <authorList>
            <consortium name="Swine Surveillance"/>
        </authorList>
    </citation>
    <scope>NUCLEOTIDE SEQUENCE [LARGE SCALE GENOMIC DNA]</scope>
    <source>
        <strain evidence="2 3">CECT 7648</strain>
    </source>
</reference>
<sequence length="161" mass="16434">MIRITITNPNTTASMTDGIARATRAAAASDVQVIAGQSAMGPAAIEGPFDGALAVPGMLSQMQTAERDHGALAHIIACFDDTGLDAARALLNGPVVGLGEAAMHVASLLGHSFAVVTTLSRSVPILEDNVARYGFSSRCRAVLASDIPVLALHDPDSGATQ</sequence>
<dbReference type="InterPro" id="IPR052186">
    <property type="entry name" value="Hydantoin_racemase-like"/>
</dbReference>
<evidence type="ECO:0000256" key="1">
    <source>
        <dbReference type="ARBA" id="ARBA00038414"/>
    </source>
</evidence>
<dbReference type="Proteomes" id="UP000054935">
    <property type="component" value="Unassembled WGS sequence"/>
</dbReference>
<dbReference type="AlphaFoldDB" id="A0A0P1GGH6"/>
<evidence type="ECO:0000313" key="2">
    <source>
        <dbReference type="EMBL" id="CUH80967.1"/>
    </source>
</evidence>
<dbReference type="Pfam" id="PF01177">
    <property type="entry name" value="Asp_Glu_race"/>
    <property type="match status" value="1"/>
</dbReference>
<gene>
    <name evidence="2" type="ORF">TRN7648_03260</name>
</gene>
<protein>
    <submittedName>
        <fullName evidence="2">Hydantoin racemase</fullName>
    </submittedName>
</protein>
<dbReference type="InterPro" id="IPR053714">
    <property type="entry name" value="Iso_Racemase_Enz_sf"/>
</dbReference>
<accession>A0A0P1GGH6</accession>
<dbReference type="STRING" id="441103.TRN7648_03260"/>
<keyword evidence="3" id="KW-1185">Reference proteome</keyword>
<dbReference type="EMBL" id="CYSE01000006">
    <property type="protein sequence ID" value="CUH80967.1"/>
    <property type="molecule type" value="Genomic_DNA"/>
</dbReference>
<dbReference type="InterPro" id="IPR015942">
    <property type="entry name" value="Asp/Glu/hydantoin_racemase"/>
</dbReference>
<dbReference type="PANTHER" id="PTHR28047">
    <property type="entry name" value="PROTEIN DCG1"/>
    <property type="match status" value="1"/>
</dbReference>
<dbReference type="Gene3D" id="3.40.50.12500">
    <property type="match status" value="1"/>
</dbReference>
<comment type="similarity">
    <text evidence="1">Belongs to the HyuE racemase family.</text>
</comment>